<organism evidence="2 3">
    <name type="scientific">Gordonia polyisoprenivorans (strain DSM 44266 / VH2)</name>
    <dbReference type="NCBI Taxonomy" id="1112204"/>
    <lineage>
        <taxon>Bacteria</taxon>
        <taxon>Bacillati</taxon>
        <taxon>Actinomycetota</taxon>
        <taxon>Actinomycetes</taxon>
        <taxon>Mycobacteriales</taxon>
        <taxon>Gordoniaceae</taxon>
        <taxon>Gordonia</taxon>
    </lineage>
</organism>
<feature type="region of interest" description="Disordered" evidence="1">
    <location>
        <begin position="97"/>
        <end position="128"/>
    </location>
</feature>
<gene>
    <name evidence="2" type="ordered locus">GPOL_c16860</name>
</gene>
<accession>H6MUD9</accession>
<evidence type="ECO:0000313" key="2">
    <source>
        <dbReference type="EMBL" id="AFA72735.1"/>
    </source>
</evidence>
<keyword evidence="3" id="KW-1185">Reference proteome</keyword>
<dbReference type="AlphaFoldDB" id="H6MUD9"/>
<sequence>MVEVCRAAGGPESFRHKGSRGSSLALLGTSTIGVGRAGAFPHGEASTTGMGNGPRFINRWSRCEPRAASLETAGAGAGFEPLWPGCPSAHEVSRLVARGSAPRPPDEKGIGRGGPKHPSTASRHRPMV</sequence>
<evidence type="ECO:0000256" key="1">
    <source>
        <dbReference type="SAM" id="MobiDB-lite"/>
    </source>
</evidence>
<name>H6MUD9_GORPV</name>
<dbReference type="Proteomes" id="UP000009154">
    <property type="component" value="Chromosome"/>
</dbReference>
<proteinExistence type="predicted"/>
<evidence type="ECO:0000313" key="3">
    <source>
        <dbReference type="Proteomes" id="UP000009154"/>
    </source>
</evidence>
<dbReference type="EMBL" id="CP003119">
    <property type="protein sequence ID" value="AFA72735.1"/>
    <property type="molecule type" value="Genomic_DNA"/>
</dbReference>
<reference evidence="2 3" key="1">
    <citation type="journal article" date="2012" name="Appl. Environ. Microbiol.">
        <title>Involvement of two latex-clearing proteins during rubber degradation and insights into the subsequent degradation pathway revealed by the genome sequence of Gordonia polyisoprenivorans strain VH2.</title>
        <authorList>
            <person name="Hiessl S."/>
            <person name="Schuldes J."/>
            <person name="Thurmer A."/>
            <person name="Halbsguth T."/>
            <person name="Broker D."/>
            <person name="Angelov A."/>
            <person name="Liebl W."/>
            <person name="Daniel R."/>
            <person name="Steinbuchel A."/>
        </authorList>
    </citation>
    <scope>NUCLEOTIDE SEQUENCE [LARGE SCALE GENOMIC DNA]</scope>
    <source>
        <strain evidence="3">DSM 44266 / VH2</strain>
    </source>
</reference>
<protein>
    <submittedName>
        <fullName evidence="2">Uncharacterized protein</fullName>
    </submittedName>
</protein>
<dbReference type="KEGG" id="gpo:GPOL_c16860"/>
<dbReference type="HOGENOM" id="CLU_1956504_0_0_11"/>